<protein>
    <submittedName>
        <fullName evidence="1">Uncharacterized protein</fullName>
    </submittedName>
</protein>
<comment type="caution">
    <text evidence="1">The sequence shown here is derived from an EMBL/GenBank/DDBJ whole genome shotgun (WGS) entry which is preliminary data.</text>
</comment>
<keyword evidence="2" id="KW-1185">Reference proteome</keyword>
<gene>
    <name evidence="1" type="ORF">TNCT_373811</name>
</gene>
<evidence type="ECO:0000313" key="1">
    <source>
        <dbReference type="EMBL" id="GFR33651.1"/>
    </source>
</evidence>
<proteinExistence type="predicted"/>
<name>A0A8X6K6D9_TRICU</name>
<reference evidence="1" key="1">
    <citation type="submission" date="2020-07" db="EMBL/GenBank/DDBJ databases">
        <title>Multicomponent nature underlies the extraordinary mechanical properties of spider dragline silk.</title>
        <authorList>
            <person name="Kono N."/>
            <person name="Nakamura H."/>
            <person name="Mori M."/>
            <person name="Yoshida Y."/>
            <person name="Ohtoshi R."/>
            <person name="Malay A.D."/>
            <person name="Moran D.A.P."/>
            <person name="Tomita M."/>
            <person name="Numata K."/>
            <person name="Arakawa K."/>
        </authorList>
    </citation>
    <scope>NUCLEOTIDE SEQUENCE</scope>
</reference>
<dbReference type="AlphaFoldDB" id="A0A8X6K6D9"/>
<dbReference type="Proteomes" id="UP000887116">
    <property type="component" value="Unassembled WGS sequence"/>
</dbReference>
<dbReference type="EMBL" id="BMAO01029709">
    <property type="protein sequence ID" value="GFR33651.1"/>
    <property type="molecule type" value="Genomic_DNA"/>
</dbReference>
<sequence>MRQSIKFCLKHDHSSYRLPMWGSGHFSSHSIPYILIDDTDLVKLLAMNSIHISTGTEIGFGVKTAQCRSTPRVRVARHESYI</sequence>
<organism evidence="1 2">
    <name type="scientific">Trichonephila clavata</name>
    <name type="common">Joro spider</name>
    <name type="synonym">Nephila clavata</name>
    <dbReference type="NCBI Taxonomy" id="2740835"/>
    <lineage>
        <taxon>Eukaryota</taxon>
        <taxon>Metazoa</taxon>
        <taxon>Ecdysozoa</taxon>
        <taxon>Arthropoda</taxon>
        <taxon>Chelicerata</taxon>
        <taxon>Arachnida</taxon>
        <taxon>Araneae</taxon>
        <taxon>Araneomorphae</taxon>
        <taxon>Entelegynae</taxon>
        <taxon>Araneoidea</taxon>
        <taxon>Nephilidae</taxon>
        <taxon>Trichonephila</taxon>
    </lineage>
</organism>
<evidence type="ECO:0000313" key="2">
    <source>
        <dbReference type="Proteomes" id="UP000887116"/>
    </source>
</evidence>
<accession>A0A8X6K6D9</accession>